<dbReference type="SUPFAM" id="SSF50118">
    <property type="entry name" value="Cell growth inhibitor/plasmid maintenance toxic component"/>
    <property type="match status" value="1"/>
</dbReference>
<comment type="similarity">
    <text evidence="1">Belongs to the CcdB toxin family.</text>
</comment>
<evidence type="ECO:0000313" key="9">
    <source>
        <dbReference type="Proteomes" id="UP000731907"/>
    </source>
</evidence>
<dbReference type="Pfam" id="PF01845">
    <property type="entry name" value="CcdB"/>
    <property type="match status" value="1"/>
</dbReference>
<evidence type="ECO:0000313" key="8">
    <source>
        <dbReference type="EMBL" id="MBU9696221.1"/>
    </source>
</evidence>
<evidence type="ECO:0000256" key="4">
    <source>
        <dbReference type="ARBA" id="ARBA00023015"/>
    </source>
</evidence>
<dbReference type="InterPro" id="IPR002712">
    <property type="entry name" value="CcdB"/>
</dbReference>
<evidence type="ECO:0000256" key="1">
    <source>
        <dbReference type="ARBA" id="ARBA00005230"/>
    </source>
</evidence>
<evidence type="ECO:0000256" key="3">
    <source>
        <dbReference type="ARBA" id="ARBA00022491"/>
    </source>
</evidence>
<comment type="caution">
    <text evidence="8">The sequence shown here is derived from an EMBL/GenBank/DDBJ whole genome shotgun (WGS) entry which is preliminary data.</text>
</comment>
<evidence type="ECO:0000256" key="7">
    <source>
        <dbReference type="ARBA" id="ARBA00033135"/>
    </source>
</evidence>
<dbReference type="EMBL" id="JAAATX020000001">
    <property type="protein sequence ID" value="MBU9696221.1"/>
    <property type="molecule type" value="Genomic_DNA"/>
</dbReference>
<dbReference type="InterPro" id="IPR011067">
    <property type="entry name" value="Plasmid_toxin/cell-grow_inhib"/>
</dbReference>
<keyword evidence="4" id="KW-0805">Transcription regulation</keyword>
<keyword evidence="9" id="KW-1185">Reference proteome</keyword>
<proteinExistence type="inferred from homology"/>
<name>A0ABS6IXH6_9RHOB</name>
<dbReference type="RefSeq" id="WP_161760158.1">
    <property type="nucleotide sequence ID" value="NZ_JAAATX020000001.1"/>
</dbReference>
<evidence type="ECO:0000256" key="5">
    <source>
        <dbReference type="ARBA" id="ARBA00023163"/>
    </source>
</evidence>
<reference evidence="8 9" key="1">
    <citation type="submission" date="2021-06" db="EMBL/GenBank/DDBJ databases">
        <title>Rhodobacteraceae bacterium strain HSP-20.</title>
        <authorList>
            <person name="Chen W.-M."/>
        </authorList>
    </citation>
    <scope>NUCLEOTIDE SEQUENCE [LARGE SCALE GENOMIC DNA]</scope>
    <source>
        <strain evidence="8 9">HSP-20</strain>
    </source>
</reference>
<dbReference type="Proteomes" id="UP000731907">
    <property type="component" value="Unassembled WGS sequence"/>
</dbReference>
<gene>
    <name evidence="8" type="ORF">GU927_000025</name>
</gene>
<dbReference type="Gene3D" id="2.30.30.110">
    <property type="match status" value="1"/>
</dbReference>
<evidence type="ECO:0000256" key="6">
    <source>
        <dbReference type="ARBA" id="ARBA00029628"/>
    </source>
</evidence>
<keyword evidence="3" id="KW-0678">Repressor</keyword>
<keyword evidence="5" id="KW-0804">Transcription</keyword>
<organism evidence="8 9">
    <name type="scientific">Paragemmobacter amnigenus</name>
    <dbReference type="NCBI Taxonomy" id="2852097"/>
    <lineage>
        <taxon>Bacteria</taxon>
        <taxon>Pseudomonadati</taxon>
        <taxon>Pseudomonadota</taxon>
        <taxon>Alphaproteobacteria</taxon>
        <taxon>Rhodobacterales</taxon>
        <taxon>Paracoccaceae</taxon>
        <taxon>Paragemmobacter</taxon>
    </lineage>
</organism>
<accession>A0ABS6IXH6</accession>
<evidence type="ECO:0000256" key="2">
    <source>
        <dbReference type="ARBA" id="ARBA00015075"/>
    </source>
</evidence>
<sequence length="100" mass="10995">MADQFDLYRDPQGGLLLVLQNEAVDTLDTRVFASVVPAGKGGVAVLDRLSVPLSFGERDYLVMLHLLGTARLGRMGEKVGNYAHLRDRITRAFDLLYSGT</sequence>
<protein>
    <recommendedName>
        <fullName evidence="2">Toxin CcdB</fullName>
    </recommendedName>
    <alternativeName>
        <fullName evidence="7">Cytotoxic protein CcdB</fullName>
    </alternativeName>
    <alternativeName>
        <fullName evidence="6">Protein LetD</fullName>
    </alternativeName>
</protein>